<dbReference type="Gene3D" id="1.10.490.10">
    <property type="entry name" value="Globins"/>
    <property type="match status" value="1"/>
</dbReference>
<keyword evidence="6" id="KW-1185">Reference proteome</keyword>
<keyword evidence="3" id="KW-0479">Metal-binding</keyword>
<sequence length="122" mass="13014">MMTTAVSMYARVGGGPAIKHVVDQLYTWILTDKELSPYFATVTVESLKRHMAALLAQVLGGPADYDGRSLLDAHRGLAITDAHYTRVVDLALAALFLAHAPRDVVAAVEDTLAAVKPDIVAA</sequence>
<dbReference type="Proteomes" id="UP001595912">
    <property type="component" value="Unassembled WGS sequence"/>
</dbReference>
<evidence type="ECO:0000256" key="2">
    <source>
        <dbReference type="ARBA" id="ARBA00022617"/>
    </source>
</evidence>
<organism evidence="5 6">
    <name type="scientific">Dactylosporangium cerinum</name>
    <dbReference type="NCBI Taxonomy" id="1434730"/>
    <lineage>
        <taxon>Bacteria</taxon>
        <taxon>Bacillati</taxon>
        <taxon>Actinomycetota</taxon>
        <taxon>Actinomycetes</taxon>
        <taxon>Micromonosporales</taxon>
        <taxon>Micromonosporaceae</taxon>
        <taxon>Dactylosporangium</taxon>
    </lineage>
</organism>
<dbReference type="RefSeq" id="WP_380121723.1">
    <property type="nucleotide sequence ID" value="NZ_JBHSIU010000046.1"/>
</dbReference>
<comment type="caution">
    <text evidence="5">The sequence shown here is derived from an EMBL/GenBank/DDBJ whole genome shotgun (WGS) entry which is preliminary data.</text>
</comment>
<evidence type="ECO:0000256" key="3">
    <source>
        <dbReference type="ARBA" id="ARBA00022723"/>
    </source>
</evidence>
<proteinExistence type="predicted"/>
<protein>
    <submittedName>
        <fullName evidence="5">Group 1 truncated hemoglobin</fullName>
    </submittedName>
</protein>
<dbReference type="EMBL" id="JBHSIU010000046">
    <property type="protein sequence ID" value="MFC5003052.1"/>
    <property type="molecule type" value="Genomic_DNA"/>
</dbReference>
<evidence type="ECO:0000313" key="6">
    <source>
        <dbReference type="Proteomes" id="UP001595912"/>
    </source>
</evidence>
<keyword evidence="4" id="KW-0408">Iron</keyword>
<evidence type="ECO:0000313" key="5">
    <source>
        <dbReference type="EMBL" id="MFC5003052.1"/>
    </source>
</evidence>
<dbReference type="CDD" id="cd00454">
    <property type="entry name" value="TrHb1_N"/>
    <property type="match status" value="1"/>
</dbReference>
<keyword evidence="1" id="KW-0813">Transport</keyword>
<keyword evidence="2" id="KW-0349">Heme</keyword>
<accession>A0ABV9W419</accession>
<evidence type="ECO:0000256" key="1">
    <source>
        <dbReference type="ARBA" id="ARBA00022448"/>
    </source>
</evidence>
<dbReference type="InterPro" id="IPR001486">
    <property type="entry name" value="Hemoglobin_trunc"/>
</dbReference>
<name>A0ABV9W419_9ACTN</name>
<dbReference type="InterPro" id="IPR009050">
    <property type="entry name" value="Globin-like_sf"/>
</dbReference>
<dbReference type="Pfam" id="PF01152">
    <property type="entry name" value="Bac_globin"/>
    <property type="match status" value="1"/>
</dbReference>
<reference evidence="6" key="1">
    <citation type="journal article" date="2019" name="Int. J. Syst. Evol. Microbiol.">
        <title>The Global Catalogue of Microorganisms (GCM) 10K type strain sequencing project: providing services to taxonomists for standard genome sequencing and annotation.</title>
        <authorList>
            <consortium name="The Broad Institute Genomics Platform"/>
            <consortium name="The Broad Institute Genome Sequencing Center for Infectious Disease"/>
            <person name="Wu L."/>
            <person name="Ma J."/>
        </authorList>
    </citation>
    <scope>NUCLEOTIDE SEQUENCE [LARGE SCALE GENOMIC DNA]</scope>
    <source>
        <strain evidence="6">CGMCC 4.7152</strain>
    </source>
</reference>
<gene>
    <name evidence="5" type="ORF">ACFPIJ_35130</name>
</gene>
<dbReference type="InterPro" id="IPR012292">
    <property type="entry name" value="Globin/Proto"/>
</dbReference>
<dbReference type="SUPFAM" id="SSF46458">
    <property type="entry name" value="Globin-like"/>
    <property type="match status" value="1"/>
</dbReference>
<evidence type="ECO:0000256" key="4">
    <source>
        <dbReference type="ARBA" id="ARBA00023004"/>
    </source>
</evidence>